<dbReference type="HAMAP" id="MF_00094">
    <property type="entry name" value="Rel_fac_2"/>
    <property type="match status" value="1"/>
</dbReference>
<dbReference type="EMBL" id="CADCTC010000206">
    <property type="protein sequence ID" value="CAA9281071.1"/>
    <property type="molecule type" value="Genomic_DNA"/>
</dbReference>
<dbReference type="Gene3D" id="3.30.70.1660">
    <property type="match status" value="1"/>
</dbReference>
<dbReference type="PANTHER" id="PTHR43116:SF3">
    <property type="entry name" value="CLASS I PEPTIDE CHAIN RELEASE FACTOR"/>
    <property type="match status" value="1"/>
</dbReference>
<dbReference type="AlphaFoldDB" id="A0A6J4JKR8"/>
<name>A0A6J4JKR8_9CHLR</name>
<proteinExistence type="inferred from homology"/>
<keyword evidence="4 5" id="KW-0648">Protein biosynthesis</keyword>
<keyword evidence="3 5" id="KW-0488">Methylation</keyword>
<dbReference type="InterPro" id="IPR045853">
    <property type="entry name" value="Pep_chain_release_fac_I_sf"/>
</dbReference>
<dbReference type="SMART" id="SM00937">
    <property type="entry name" value="PCRF"/>
    <property type="match status" value="1"/>
</dbReference>
<evidence type="ECO:0000256" key="6">
    <source>
        <dbReference type="NCBIfam" id="TIGR00020"/>
    </source>
</evidence>
<dbReference type="PROSITE" id="PS00745">
    <property type="entry name" value="RF_PROK_I"/>
    <property type="match status" value="1"/>
</dbReference>
<accession>A0A6J4JKR8</accession>
<dbReference type="InterPro" id="IPR005139">
    <property type="entry name" value="PCRF"/>
</dbReference>
<organism evidence="9">
    <name type="scientific">uncultured Chloroflexota bacterium</name>
    <dbReference type="NCBI Taxonomy" id="166587"/>
    <lineage>
        <taxon>Bacteria</taxon>
        <taxon>Bacillati</taxon>
        <taxon>Chloroflexota</taxon>
        <taxon>environmental samples</taxon>
    </lineage>
</organism>
<keyword evidence="5" id="KW-0963">Cytoplasm</keyword>
<evidence type="ECO:0000256" key="5">
    <source>
        <dbReference type="HAMAP-Rule" id="MF_00094"/>
    </source>
</evidence>
<dbReference type="GO" id="GO:0016149">
    <property type="term" value="F:translation release factor activity, codon specific"/>
    <property type="evidence" value="ECO:0007669"/>
    <property type="project" value="UniProtKB-UniRule"/>
</dbReference>
<dbReference type="PANTHER" id="PTHR43116">
    <property type="entry name" value="PEPTIDE CHAIN RELEASE FACTOR 2"/>
    <property type="match status" value="1"/>
</dbReference>
<keyword evidence="7" id="KW-0175">Coiled coil</keyword>
<protein>
    <recommendedName>
        <fullName evidence="5 6">Peptide chain release factor 2</fullName>
        <shortName evidence="5">RF-2</shortName>
    </recommendedName>
</protein>
<dbReference type="GO" id="GO:0005737">
    <property type="term" value="C:cytoplasm"/>
    <property type="evidence" value="ECO:0007669"/>
    <property type="project" value="UniProtKB-SubCell"/>
</dbReference>
<comment type="subcellular location">
    <subcellularLocation>
        <location evidence="5">Cytoplasm</location>
    </subcellularLocation>
</comment>
<evidence type="ECO:0000256" key="1">
    <source>
        <dbReference type="ARBA" id="ARBA00002613"/>
    </source>
</evidence>
<reference evidence="9" key="1">
    <citation type="submission" date="2020-02" db="EMBL/GenBank/DDBJ databases">
        <authorList>
            <person name="Meier V. D."/>
        </authorList>
    </citation>
    <scope>NUCLEOTIDE SEQUENCE</scope>
    <source>
        <strain evidence="9">AVDCRST_MAG77</strain>
    </source>
</reference>
<feature type="coiled-coil region" evidence="7">
    <location>
        <begin position="21"/>
        <end position="60"/>
    </location>
</feature>
<sequence length="316" mass="35463">MRQLNQLRASTAAWTEMGRHAADLIELLELAEAEDDDATRQEVSGEAERLTARLDEMEFQLALGGEYDANDALISIHASEGGTESQDWAEMLLRMYLRWAEKSGRKSEILDLTHGEEAGIKSATIQVQGDYAYGYLRGERGGHRLVRISPYDSAKRRHTSFALVEVMPVVERDVDVEIRPEDIQMDVYRSSGAGGQHVNKTSSAVRLTHVPSGIVATCQNERSQTQNREVAMRILCSRLLEVQLREQEEEQRRLKGEHTGAGFGNSIRSYVLHPYNMVKDNRTSQETSNTQTVLDGDLDEFMRAYLHSQIGIVAGP</sequence>
<dbReference type="InterPro" id="IPR000352">
    <property type="entry name" value="Pep_chain_release_fac_I"/>
</dbReference>
<dbReference type="SUPFAM" id="SSF75620">
    <property type="entry name" value="Release factor"/>
    <property type="match status" value="1"/>
</dbReference>
<evidence type="ECO:0000256" key="7">
    <source>
        <dbReference type="SAM" id="Coils"/>
    </source>
</evidence>
<dbReference type="FunFam" id="3.30.160.20:FF:000004">
    <property type="entry name" value="Peptide chain release factor 1"/>
    <property type="match status" value="1"/>
</dbReference>
<comment type="function">
    <text evidence="1 5">Peptide chain release factor 2 directs the termination of translation in response to the peptide chain termination codons UGA and UAA.</text>
</comment>
<feature type="domain" description="Prokaryotic-type class I peptide chain release factors" evidence="8">
    <location>
        <begin position="189"/>
        <end position="205"/>
    </location>
</feature>
<evidence type="ECO:0000259" key="8">
    <source>
        <dbReference type="PROSITE" id="PS00745"/>
    </source>
</evidence>
<evidence type="ECO:0000256" key="4">
    <source>
        <dbReference type="ARBA" id="ARBA00022917"/>
    </source>
</evidence>
<dbReference type="Gene3D" id="3.30.160.20">
    <property type="match status" value="1"/>
</dbReference>
<gene>
    <name evidence="5" type="primary">prfB</name>
    <name evidence="9" type="ORF">AVDCRST_MAG77-3847</name>
</gene>
<dbReference type="InterPro" id="IPR004374">
    <property type="entry name" value="PrfB"/>
</dbReference>
<comment type="similarity">
    <text evidence="2 5">Belongs to the prokaryotic/mitochondrial release factor family.</text>
</comment>
<dbReference type="Gene3D" id="1.20.58.410">
    <property type="entry name" value="Release factor"/>
    <property type="match status" value="1"/>
</dbReference>
<evidence type="ECO:0000313" key="9">
    <source>
        <dbReference type="EMBL" id="CAA9281071.1"/>
    </source>
</evidence>
<evidence type="ECO:0000256" key="3">
    <source>
        <dbReference type="ARBA" id="ARBA00022481"/>
    </source>
</evidence>
<dbReference type="Pfam" id="PF03462">
    <property type="entry name" value="PCRF"/>
    <property type="match status" value="1"/>
</dbReference>
<dbReference type="NCBIfam" id="TIGR00020">
    <property type="entry name" value="prfB"/>
    <property type="match status" value="1"/>
</dbReference>
<evidence type="ECO:0000256" key="2">
    <source>
        <dbReference type="ARBA" id="ARBA00010835"/>
    </source>
</evidence>
<comment type="PTM">
    <text evidence="5">Methylated by PrmC. Methylation increases the termination efficiency of RF2.</text>
</comment>
<feature type="modified residue" description="N5-methylglutamine" evidence="5">
    <location>
        <position position="196"/>
    </location>
</feature>
<dbReference type="Pfam" id="PF00472">
    <property type="entry name" value="RF-1"/>
    <property type="match status" value="1"/>
</dbReference>